<dbReference type="EMBL" id="CP034563">
    <property type="protein sequence ID" value="AZQ65174.1"/>
    <property type="molecule type" value="Genomic_DNA"/>
</dbReference>
<evidence type="ECO:0000313" key="1">
    <source>
        <dbReference type="EMBL" id="AZQ65174.1"/>
    </source>
</evidence>
<sequence length="211" mass="24226">MKTIIILISLIFYVNFIQGQTIDLQEDKFFVNIETEDCTIQLDPESCFTGAYDLTINDDGFWKTPGDYTFSYTNNHHIYIALPDGECTFDKVSPRSSTIEYTIIGSTNGSIENNESWGCTVNLSWYYCDNGTRTLGGINNRKLIIPQIFKIIGESYYWKLITMDQEKIIIENKAEINLSTLPKLKSAELYSFKFTSKKLNFNNSLTNFLSK</sequence>
<protein>
    <submittedName>
        <fullName evidence="1">Uncharacterized protein</fullName>
    </submittedName>
</protein>
<evidence type="ECO:0000313" key="2">
    <source>
        <dbReference type="Proteomes" id="UP000267268"/>
    </source>
</evidence>
<dbReference type="OrthoDB" id="9855843at2"/>
<organism evidence="1 2">
    <name type="scientific">Flammeovirga pectinis</name>
    <dbReference type="NCBI Taxonomy" id="2494373"/>
    <lineage>
        <taxon>Bacteria</taxon>
        <taxon>Pseudomonadati</taxon>
        <taxon>Bacteroidota</taxon>
        <taxon>Cytophagia</taxon>
        <taxon>Cytophagales</taxon>
        <taxon>Flammeovirgaceae</taxon>
        <taxon>Flammeovirga</taxon>
    </lineage>
</organism>
<proteinExistence type="predicted"/>
<dbReference type="Proteomes" id="UP000267268">
    <property type="component" value="Chromosome 2"/>
</dbReference>
<dbReference type="AlphaFoldDB" id="A0A3Q9FR55"/>
<name>A0A3Q9FR55_9BACT</name>
<dbReference type="KEGG" id="fll:EI427_23460"/>
<dbReference type="RefSeq" id="WP_126619632.1">
    <property type="nucleotide sequence ID" value="NZ_CP034563.1"/>
</dbReference>
<accession>A0A3Q9FR55</accession>
<reference evidence="1 2" key="1">
    <citation type="submission" date="2018-12" db="EMBL/GenBank/DDBJ databases">
        <title>Flammeovirga pectinis sp. nov., isolated from the gut of the Korean scallop, Patinopecten yessoensis.</title>
        <authorList>
            <person name="Bae J.-W."/>
            <person name="Jeong Y.-S."/>
            <person name="Kang W."/>
        </authorList>
    </citation>
    <scope>NUCLEOTIDE SEQUENCE [LARGE SCALE GENOMIC DNA]</scope>
    <source>
        <strain evidence="1 2">L12M1</strain>
    </source>
</reference>
<gene>
    <name evidence="1" type="ORF">EI427_23460</name>
</gene>
<keyword evidence="2" id="KW-1185">Reference proteome</keyword>